<dbReference type="InterPro" id="IPR007627">
    <property type="entry name" value="RNA_pol_sigma70_r2"/>
</dbReference>
<dbReference type="Proteomes" id="UP001569428">
    <property type="component" value="Unassembled WGS sequence"/>
</dbReference>
<dbReference type="CDD" id="cd06171">
    <property type="entry name" value="Sigma70_r4"/>
    <property type="match status" value="1"/>
</dbReference>
<evidence type="ECO:0000256" key="4">
    <source>
        <dbReference type="ARBA" id="ARBA00023125"/>
    </source>
</evidence>
<feature type="domain" description="HTH luxR-type" evidence="6">
    <location>
        <begin position="156"/>
        <end position="183"/>
    </location>
</feature>
<dbReference type="InterPro" id="IPR013249">
    <property type="entry name" value="RNA_pol_sigma70_r4_t2"/>
</dbReference>
<evidence type="ECO:0000256" key="1">
    <source>
        <dbReference type="ARBA" id="ARBA00010641"/>
    </source>
</evidence>
<dbReference type="SUPFAM" id="SSF88659">
    <property type="entry name" value="Sigma3 and sigma4 domains of RNA polymerase sigma factors"/>
    <property type="match status" value="1"/>
</dbReference>
<dbReference type="Pfam" id="PF08281">
    <property type="entry name" value="Sigma70_r4_2"/>
    <property type="match status" value="1"/>
</dbReference>
<keyword evidence="8" id="KW-1185">Reference proteome</keyword>
<name>A0ABV4NZ93_9GAMM</name>
<dbReference type="EMBL" id="JBGMEK010000020">
    <property type="protein sequence ID" value="MFA0811448.1"/>
    <property type="molecule type" value="Genomic_DNA"/>
</dbReference>
<evidence type="ECO:0000256" key="5">
    <source>
        <dbReference type="ARBA" id="ARBA00023163"/>
    </source>
</evidence>
<dbReference type="InterPro" id="IPR014284">
    <property type="entry name" value="RNA_pol_sigma-70_dom"/>
</dbReference>
<dbReference type="InterPro" id="IPR000792">
    <property type="entry name" value="Tscrpt_reg_LuxR_C"/>
</dbReference>
<dbReference type="Pfam" id="PF04542">
    <property type="entry name" value="Sigma70_r2"/>
    <property type="match status" value="1"/>
</dbReference>
<dbReference type="RefSeq" id="WP_371839010.1">
    <property type="nucleotide sequence ID" value="NZ_JBGMEK010000020.1"/>
</dbReference>
<dbReference type="Gene3D" id="1.10.1740.10">
    <property type="match status" value="1"/>
</dbReference>
<dbReference type="PROSITE" id="PS00622">
    <property type="entry name" value="HTH_LUXR_1"/>
    <property type="match status" value="1"/>
</dbReference>
<evidence type="ECO:0000313" key="7">
    <source>
        <dbReference type="EMBL" id="MFA0811448.1"/>
    </source>
</evidence>
<protein>
    <submittedName>
        <fullName evidence="7">RNA polymerase sigma factor</fullName>
    </submittedName>
</protein>
<dbReference type="PANTHER" id="PTHR43133">
    <property type="entry name" value="RNA POLYMERASE ECF-TYPE SIGMA FACTO"/>
    <property type="match status" value="1"/>
</dbReference>
<keyword evidence="4" id="KW-0238">DNA-binding</keyword>
<gene>
    <name evidence="7" type="ORF">ACCI49_11010</name>
</gene>
<proteinExistence type="inferred from homology"/>
<sequence length="199" mass="23690">MAADTFHRISGRYGLYAWSKIYFRRRSNETRFIKLIHPHIRKLYRMAYRWTRSREEAEDLVQDVLASLLEKSLDLEKVQNLGPWLIKVLYHRYVDLYRRRQSSPINDDVDWQEVEFENPVETETFTLLDLHRSLNRALMMLEPGWRDAILLHDVEGYTTIEVAEILDINVGTVKSRLHRAHKKLKKIIIEGTICESHPC</sequence>
<comment type="similarity">
    <text evidence="1">Belongs to the sigma-70 factor family. ECF subfamily.</text>
</comment>
<dbReference type="InterPro" id="IPR013325">
    <property type="entry name" value="RNA_pol_sigma_r2"/>
</dbReference>
<dbReference type="InterPro" id="IPR039425">
    <property type="entry name" value="RNA_pol_sigma-70-like"/>
</dbReference>
<evidence type="ECO:0000313" key="8">
    <source>
        <dbReference type="Proteomes" id="UP001569428"/>
    </source>
</evidence>
<evidence type="ECO:0000256" key="3">
    <source>
        <dbReference type="ARBA" id="ARBA00023082"/>
    </source>
</evidence>
<dbReference type="InterPro" id="IPR013324">
    <property type="entry name" value="RNA_pol_sigma_r3/r4-like"/>
</dbReference>
<reference evidence="7 8" key="1">
    <citation type="submission" date="2024-08" db="EMBL/GenBank/DDBJ databases">
        <authorList>
            <person name="Ishaq N."/>
        </authorList>
    </citation>
    <scope>NUCLEOTIDE SEQUENCE [LARGE SCALE GENOMIC DNA]</scope>
    <source>
        <strain evidence="7 8">DSM 18651</strain>
    </source>
</reference>
<dbReference type="Gene3D" id="1.10.10.10">
    <property type="entry name" value="Winged helix-like DNA-binding domain superfamily/Winged helix DNA-binding domain"/>
    <property type="match status" value="1"/>
</dbReference>
<dbReference type="NCBIfam" id="TIGR02937">
    <property type="entry name" value="sigma70-ECF"/>
    <property type="match status" value="1"/>
</dbReference>
<comment type="caution">
    <text evidence="7">The sequence shown here is derived from an EMBL/GenBank/DDBJ whole genome shotgun (WGS) entry which is preliminary data.</text>
</comment>
<dbReference type="SUPFAM" id="SSF88946">
    <property type="entry name" value="Sigma2 domain of RNA polymerase sigma factors"/>
    <property type="match status" value="1"/>
</dbReference>
<evidence type="ECO:0000259" key="6">
    <source>
        <dbReference type="PROSITE" id="PS00622"/>
    </source>
</evidence>
<accession>A0ABV4NZ93</accession>
<keyword evidence="2" id="KW-0805">Transcription regulation</keyword>
<keyword evidence="3" id="KW-0731">Sigma factor</keyword>
<evidence type="ECO:0000256" key="2">
    <source>
        <dbReference type="ARBA" id="ARBA00023015"/>
    </source>
</evidence>
<keyword evidence="5" id="KW-0804">Transcription</keyword>
<dbReference type="InterPro" id="IPR036388">
    <property type="entry name" value="WH-like_DNA-bd_sf"/>
</dbReference>
<organism evidence="7 8">
    <name type="scientific">Microbulbifer epialgicus</name>
    <dbReference type="NCBI Taxonomy" id="393907"/>
    <lineage>
        <taxon>Bacteria</taxon>
        <taxon>Pseudomonadati</taxon>
        <taxon>Pseudomonadota</taxon>
        <taxon>Gammaproteobacteria</taxon>
        <taxon>Cellvibrionales</taxon>
        <taxon>Microbulbiferaceae</taxon>
        <taxon>Microbulbifer</taxon>
    </lineage>
</organism>
<dbReference type="PANTHER" id="PTHR43133:SF8">
    <property type="entry name" value="RNA POLYMERASE SIGMA FACTOR HI_1459-RELATED"/>
    <property type="match status" value="1"/>
</dbReference>